<evidence type="ECO:0000313" key="3">
    <source>
        <dbReference type="Proteomes" id="UP000001727"/>
    </source>
</evidence>
<proteinExistence type="predicted"/>
<evidence type="ECO:0000313" key="2">
    <source>
        <dbReference type="EMBL" id="CAQ05385.1"/>
    </source>
</evidence>
<sequence length="115" mass="12637">MDGTDRLTYRDIAVITANPTPTSHLAALDSPEHYGWTTNTYLLAHIIDALNGANWQRSGQPTQKRPKPFPRPTTPQDPDHIPTGDEAGTITPEATPINELREWLAATTKPRPSTA</sequence>
<dbReference type="eggNOG" id="ENOG5031V8U">
    <property type="taxonomic scope" value="Bacteria"/>
</dbReference>
<dbReference type="KEGG" id="cur:cu1425"/>
<dbReference type="Proteomes" id="UP000001727">
    <property type="component" value="Chromosome"/>
</dbReference>
<dbReference type="EMBL" id="AM942444">
    <property type="protein sequence ID" value="CAQ05385.1"/>
    <property type="molecule type" value="Genomic_DNA"/>
</dbReference>
<organism evidence="2 3">
    <name type="scientific">Corynebacterium urealyticum (strain ATCC 43042 / DSM 7109)</name>
    <dbReference type="NCBI Taxonomy" id="504474"/>
    <lineage>
        <taxon>Bacteria</taxon>
        <taxon>Bacillati</taxon>
        <taxon>Actinomycetota</taxon>
        <taxon>Actinomycetes</taxon>
        <taxon>Mycobacteriales</taxon>
        <taxon>Corynebacteriaceae</taxon>
        <taxon>Corynebacterium</taxon>
    </lineage>
</organism>
<keyword evidence="3" id="KW-1185">Reference proteome</keyword>
<dbReference type="AlphaFoldDB" id="B1VGS8"/>
<feature type="region of interest" description="Disordered" evidence="1">
    <location>
        <begin position="54"/>
        <end position="96"/>
    </location>
</feature>
<accession>B1VGS8</accession>
<dbReference type="GeneID" id="60604208"/>
<name>B1VGS8_CORU7</name>
<dbReference type="HOGENOM" id="CLU_1988905_0_0_11"/>
<gene>
    <name evidence="2" type="ordered locus">cu1425</name>
</gene>
<protein>
    <submittedName>
        <fullName evidence="2">Uncharacterized protein</fullName>
    </submittedName>
</protein>
<reference evidence="2 3" key="1">
    <citation type="journal article" date="2008" name="J. Biotechnol.">
        <title>The lifestyle of Corynebacterium urealyticum derived from its complete genome sequence established by pyrosequencing.</title>
        <authorList>
            <person name="Tauch A."/>
            <person name="Trost E."/>
            <person name="Tilker A."/>
            <person name="Ludewig U."/>
            <person name="Schneiker S."/>
            <person name="Goesmann A."/>
            <person name="Arnold W."/>
            <person name="Bekel T."/>
            <person name="Brinkrolf K."/>
            <person name="Brune I."/>
            <person name="Goetker S."/>
            <person name="Kalinowski J."/>
            <person name="Kamp P.-B."/>
            <person name="Lobo F.P."/>
            <person name="Viehoever P."/>
            <person name="Weisshaar B."/>
            <person name="Soriano F."/>
            <person name="Droege M."/>
            <person name="Puehler A."/>
        </authorList>
    </citation>
    <scope>NUCLEOTIDE SEQUENCE [LARGE SCALE GENOMIC DNA]</scope>
    <source>
        <strain evidence="3">ATCC 43042 / DSM 7109</strain>
    </source>
</reference>
<dbReference type="STRING" id="504474.cu1425"/>
<dbReference type="RefSeq" id="WP_012360673.1">
    <property type="nucleotide sequence ID" value="NC_010545.1"/>
</dbReference>
<evidence type="ECO:0000256" key="1">
    <source>
        <dbReference type="SAM" id="MobiDB-lite"/>
    </source>
</evidence>